<dbReference type="PANTHER" id="PTHR47973">
    <property type="entry name" value="CYSTEINE-RICH RECEPTOR-LIKE PROTEIN KINASE 3"/>
    <property type="match status" value="1"/>
</dbReference>
<dbReference type="SMART" id="SM00220">
    <property type="entry name" value="S_TKc"/>
    <property type="match status" value="1"/>
</dbReference>
<dbReference type="EMBL" id="JAAIUW010000013">
    <property type="protein sequence ID" value="KAF7804462.1"/>
    <property type="molecule type" value="Genomic_DNA"/>
</dbReference>
<dbReference type="InterPro" id="IPR017441">
    <property type="entry name" value="Protein_kinase_ATP_BS"/>
</dbReference>
<organism evidence="7 8">
    <name type="scientific">Senna tora</name>
    <dbReference type="NCBI Taxonomy" id="362788"/>
    <lineage>
        <taxon>Eukaryota</taxon>
        <taxon>Viridiplantae</taxon>
        <taxon>Streptophyta</taxon>
        <taxon>Embryophyta</taxon>
        <taxon>Tracheophyta</taxon>
        <taxon>Spermatophyta</taxon>
        <taxon>Magnoliopsida</taxon>
        <taxon>eudicotyledons</taxon>
        <taxon>Gunneridae</taxon>
        <taxon>Pentapetalae</taxon>
        <taxon>rosids</taxon>
        <taxon>fabids</taxon>
        <taxon>Fabales</taxon>
        <taxon>Fabaceae</taxon>
        <taxon>Caesalpinioideae</taxon>
        <taxon>Cassia clade</taxon>
        <taxon>Senna</taxon>
    </lineage>
</organism>
<dbReference type="FunFam" id="3.30.200.20:FF:000421">
    <property type="entry name" value="Serine/threonine-protein kinase receptor"/>
    <property type="match status" value="1"/>
</dbReference>
<dbReference type="SUPFAM" id="SSF56112">
    <property type="entry name" value="Protein kinase-like (PK-like)"/>
    <property type="match status" value="1"/>
</dbReference>
<name>A0A834SIZ4_9FABA</name>
<dbReference type="PROSITE" id="PS50011">
    <property type="entry name" value="PROTEIN_KINASE_DOM"/>
    <property type="match status" value="1"/>
</dbReference>
<keyword evidence="2 5" id="KW-0547">Nucleotide-binding</keyword>
<dbReference type="PROSITE" id="PS00107">
    <property type="entry name" value="PROTEIN_KINASE_ATP"/>
    <property type="match status" value="1"/>
</dbReference>
<dbReference type="AlphaFoldDB" id="A0A834SIZ4"/>
<accession>A0A834SIZ4</accession>
<dbReference type="InterPro" id="IPR011009">
    <property type="entry name" value="Kinase-like_dom_sf"/>
</dbReference>
<dbReference type="Gene3D" id="3.30.200.20">
    <property type="entry name" value="Phosphorylase Kinase, domain 1"/>
    <property type="match status" value="1"/>
</dbReference>
<protein>
    <submittedName>
        <fullName evidence="7">Putative LRR receptor-like serine/threonine-protein kinase</fullName>
    </submittedName>
</protein>
<dbReference type="Pfam" id="PF07714">
    <property type="entry name" value="PK_Tyr_Ser-Thr"/>
    <property type="match status" value="2"/>
</dbReference>
<evidence type="ECO:0000256" key="5">
    <source>
        <dbReference type="PROSITE-ProRule" id="PRU10141"/>
    </source>
</evidence>
<dbReference type="GO" id="GO:0004672">
    <property type="term" value="F:protein kinase activity"/>
    <property type="evidence" value="ECO:0007669"/>
    <property type="project" value="InterPro"/>
</dbReference>
<reference evidence="7" key="1">
    <citation type="submission" date="2020-09" db="EMBL/GenBank/DDBJ databases">
        <title>Genome-Enabled Discovery of Anthraquinone Biosynthesis in Senna tora.</title>
        <authorList>
            <person name="Kang S.-H."/>
            <person name="Pandey R.P."/>
            <person name="Lee C.-M."/>
            <person name="Sim J.-S."/>
            <person name="Jeong J.-T."/>
            <person name="Choi B.-S."/>
            <person name="Jung M."/>
            <person name="Ginzburg D."/>
            <person name="Zhao K."/>
            <person name="Won S.Y."/>
            <person name="Oh T.-J."/>
            <person name="Yu Y."/>
            <person name="Kim N.-H."/>
            <person name="Lee O.R."/>
            <person name="Lee T.-H."/>
            <person name="Bashyal P."/>
            <person name="Kim T.-S."/>
            <person name="Lee W.-H."/>
            <person name="Kawkins C."/>
            <person name="Kim C.-K."/>
            <person name="Kim J.S."/>
            <person name="Ahn B.O."/>
            <person name="Rhee S.Y."/>
            <person name="Sohng J.K."/>
        </authorList>
    </citation>
    <scope>NUCLEOTIDE SEQUENCE</scope>
    <source>
        <tissue evidence="7">Leaf</tissue>
    </source>
</reference>
<evidence type="ECO:0000313" key="7">
    <source>
        <dbReference type="EMBL" id="KAF7804462.1"/>
    </source>
</evidence>
<evidence type="ECO:0000256" key="1">
    <source>
        <dbReference type="ARBA" id="ARBA00022679"/>
    </source>
</evidence>
<dbReference type="Proteomes" id="UP000634136">
    <property type="component" value="Unassembled WGS sequence"/>
</dbReference>
<evidence type="ECO:0000259" key="6">
    <source>
        <dbReference type="PROSITE" id="PS50011"/>
    </source>
</evidence>
<gene>
    <name evidence="7" type="ORF">G2W53_043573</name>
</gene>
<dbReference type="Gene3D" id="1.10.510.10">
    <property type="entry name" value="Transferase(Phosphotransferase) domain 1"/>
    <property type="match status" value="1"/>
</dbReference>
<keyword evidence="4 5" id="KW-0067">ATP-binding</keyword>
<evidence type="ECO:0000256" key="3">
    <source>
        <dbReference type="ARBA" id="ARBA00022777"/>
    </source>
</evidence>
<evidence type="ECO:0000256" key="4">
    <source>
        <dbReference type="ARBA" id="ARBA00022840"/>
    </source>
</evidence>
<comment type="caution">
    <text evidence="7">The sequence shown here is derived from an EMBL/GenBank/DDBJ whole genome shotgun (WGS) entry which is preliminary data.</text>
</comment>
<keyword evidence="8" id="KW-1185">Reference proteome</keyword>
<dbReference type="InterPro" id="IPR001245">
    <property type="entry name" value="Ser-Thr/Tyr_kinase_cat_dom"/>
</dbReference>
<keyword evidence="1" id="KW-0808">Transferase</keyword>
<keyword evidence="7" id="KW-0675">Receptor</keyword>
<evidence type="ECO:0000256" key="2">
    <source>
        <dbReference type="ARBA" id="ARBA00022741"/>
    </source>
</evidence>
<feature type="binding site" evidence="5">
    <location>
        <position position="78"/>
    </location>
    <ligand>
        <name>ATP</name>
        <dbReference type="ChEBI" id="CHEBI:30616"/>
    </ligand>
</feature>
<dbReference type="GO" id="GO:0005524">
    <property type="term" value="F:ATP binding"/>
    <property type="evidence" value="ECO:0007669"/>
    <property type="project" value="UniProtKB-UniRule"/>
</dbReference>
<keyword evidence="3 7" id="KW-0418">Kinase</keyword>
<evidence type="ECO:0000313" key="8">
    <source>
        <dbReference type="Proteomes" id="UP000634136"/>
    </source>
</evidence>
<dbReference type="InterPro" id="IPR000719">
    <property type="entry name" value="Prot_kinase_dom"/>
</dbReference>
<dbReference type="OrthoDB" id="4062651at2759"/>
<sequence length="306" mass="34103">MKIPRFFSICCSPSVKYQSKPADASGTDKDANTTFRLFTYRELKSATRGFHSSDKIGEGGFGSVYKGRLRDGTFVAVKVLSIEVDSMQGEKEFVAELATLADVKHPNLVILRGCCVEGAHRYLVYQYMENNSLHHFFLGSKEGRMRFRGYLAPEYASSGQVTRKSDVYSFGVLLLEIVSGLAVVDTRQDRERFLVEKAWGAYEGDDLIRMVDGELNGEFPEEEAIRFLKVGLLCVQEDAKLRPKMTEALEMLSEEGENEIEGIRISRPGLVSDLRDIRIKDSSQGSTSSGAATYAPSIWSSTNLAR</sequence>
<dbReference type="InterPro" id="IPR052059">
    <property type="entry name" value="CR_Ser/Thr_kinase"/>
</dbReference>
<proteinExistence type="predicted"/>
<feature type="domain" description="Protein kinase" evidence="6">
    <location>
        <begin position="50"/>
        <end position="306"/>
    </location>
</feature>